<keyword evidence="2" id="KW-1185">Reference proteome</keyword>
<gene>
    <name evidence="1" type="ORF">LTS18_007506</name>
</gene>
<dbReference type="Proteomes" id="UP001186974">
    <property type="component" value="Unassembled WGS sequence"/>
</dbReference>
<comment type="caution">
    <text evidence="1">The sequence shown here is derived from an EMBL/GenBank/DDBJ whole genome shotgun (WGS) entry which is preliminary data.</text>
</comment>
<name>A0ACC3DAM5_9PEZI</name>
<reference evidence="1" key="1">
    <citation type="submission" date="2024-09" db="EMBL/GenBank/DDBJ databases">
        <title>Black Yeasts Isolated from many extreme environments.</title>
        <authorList>
            <person name="Coleine C."/>
            <person name="Stajich J.E."/>
            <person name="Selbmann L."/>
        </authorList>
    </citation>
    <scope>NUCLEOTIDE SEQUENCE</scope>
    <source>
        <strain evidence="1">CCFEE 5737</strain>
    </source>
</reference>
<protein>
    <submittedName>
        <fullName evidence="1">Uncharacterized protein</fullName>
    </submittedName>
</protein>
<organism evidence="1 2">
    <name type="scientific">Coniosporium uncinatum</name>
    <dbReference type="NCBI Taxonomy" id="93489"/>
    <lineage>
        <taxon>Eukaryota</taxon>
        <taxon>Fungi</taxon>
        <taxon>Dikarya</taxon>
        <taxon>Ascomycota</taxon>
        <taxon>Pezizomycotina</taxon>
        <taxon>Dothideomycetes</taxon>
        <taxon>Dothideomycetes incertae sedis</taxon>
        <taxon>Coniosporium</taxon>
    </lineage>
</organism>
<evidence type="ECO:0000313" key="1">
    <source>
        <dbReference type="EMBL" id="KAK3064402.1"/>
    </source>
</evidence>
<dbReference type="EMBL" id="JAWDJW010006523">
    <property type="protein sequence ID" value="KAK3064402.1"/>
    <property type="molecule type" value="Genomic_DNA"/>
</dbReference>
<proteinExistence type="predicted"/>
<sequence>MDRFLYAVASFASILCAMGLCGEQEVKKQRAKLEEQKAKEEIKMKKKAMKRESMKRRRKRMRRAPSPDAESPRPRTTTARSRENTVSHIPFIHRNSKGWFRPEDPRSSQLSVPTHVQSSSSVSPLNMPESGYSRRTNQYDDDLSHSVGNGDCSRFVHPTASITRKDHYEYGPHGIPKGGFATQPSMNWSGAHLSQSPRHAYTENSGSPYAQPDTEQHVRFGMGQQI</sequence>
<evidence type="ECO:0000313" key="2">
    <source>
        <dbReference type="Proteomes" id="UP001186974"/>
    </source>
</evidence>
<accession>A0ACC3DAM5</accession>